<accession>A0A375YH91</accession>
<dbReference type="PANTHER" id="PTHR43099">
    <property type="entry name" value="UPF0053 PROTEIN YRKA"/>
    <property type="match status" value="1"/>
</dbReference>
<protein>
    <recommendedName>
        <fullName evidence="3">CNNM transmembrane domain-containing protein</fullName>
    </recommendedName>
</protein>
<dbReference type="EMBL" id="UEGS01000001">
    <property type="protein sequence ID" value="SRX80409.1"/>
    <property type="molecule type" value="Genomic_DNA"/>
</dbReference>
<dbReference type="Pfam" id="PF01595">
    <property type="entry name" value="CNNM"/>
    <property type="match status" value="1"/>
</dbReference>
<dbReference type="PROSITE" id="PS51846">
    <property type="entry name" value="CNNM"/>
    <property type="match status" value="1"/>
</dbReference>
<keyword evidence="1 2" id="KW-1133">Transmembrane helix</keyword>
<organism evidence="4 5">
    <name type="scientific">Mycolicibacterium parafortuitum</name>
    <name type="common">Mycobacterium parafortuitum</name>
    <dbReference type="NCBI Taxonomy" id="39692"/>
    <lineage>
        <taxon>Bacteria</taxon>
        <taxon>Bacillati</taxon>
        <taxon>Actinomycetota</taxon>
        <taxon>Actinomycetes</taxon>
        <taxon>Mycobacteriales</taxon>
        <taxon>Mycobacteriaceae</taxon>
        <taxon>Mycolicibacterium</taxon>
    </lineage>
</organism>
<feature type="transmembrane region" description="Helical" evidence="2">
    <location>
        <begin position="60"/>
        <end position="81"/>
    </location>
</feature>
<evidence type="ECO:0000256" key="1">
    <source>
        <dbReference type="PROSITE-ProRule" id="PRU01193"/>
    </source>
</evidence>
<feature type="domain" description="CNNM transmembrane" evidence="3">
    <location>
        <begin position="1"/>
        <end position="196"/>
    </location>
</feature>
<dbReference type="InterPro" id="IPR002550">
    <property type="entry name" value="CNNM"/>
</dbReference>
<dbReference type="GO" id="GO:0016020">
    <property type="term" value="C:membrane"/>
    <property type="evidence" value="ECO:0007669"/>
    <property type="project" value="UniProtKB-UniRule"/>
</dbReference>
<evidence type="ECO:0000256" key="2">
    <source>
        <dbReference type="SAM" id="Phobius"/>
    </source>
</evidence>
<keyword evidence="5" id="KW-1185">Reference proteome</keyword>
<feature type="transmembrane region" description="Helical" evidence="2">
    <location>
        <begin position="12"/>
        <end position="32"/>
    </location>
</feature>
<evidence type="ECO:0000313" key="5">
    <source>
        <dbReference type="Proteomes" id="UP000252008"/>
    </source>
</evidence>
<feature type="transmembrane region" description="Helical" evidence="2">
    <location>
        <begin position="93"/>
        <end position="116"/>
    </location>
</feature>
<keyword evidence="1 2" id="KW-0472">Membrane</keyword>
<evidence type="ECO:0000259" key="3">
    <source>
        <dbReference type="PROSITE" id="PS51846"/>
    </source>
</evidence>
<dbReference type="PANTHER" id="PTHR43099:SF5">
    <property type="entry name" value="HLYC_CORC FAMILY TRANSPORTER"/>
    <property type="match status" value="1"/>
</dbReference>
<proteinExistence type="predicted"/>
<name>A0A375YH91_MYCPF</name>
<keyword evidence="1 2" id="KW-0812">Transmembrane</keyword>
<dbReference type="InterPro" id="IPR051676">
    <property type="entry name" value="UPF0053_domain"/>
</dbReference>
<evidence type="ECO:0000313" key="4">
    <source>
        <dbReference type="EMBL" id="SRX80409.1"/>
    </source>
</evidence>
<sequence length="294" mass="31558">MTGYWTDLALVAVLVLINGALSGSEAAFIALGEEQLREMERRGGGVDRIVVRLAREPNRFLATIQLGITLAGFLASATAAVSLAEPLRARLQFLGAAAGPVSIALVTVLVTASTLVVGELVPKRLGMQYARRWARLVARPLRAMAVLATPVVWFLGKATDVVVAALGGDPQVGKEEPTFGELRELIVSHSGLSDEQRRIISGALEIHERSLHEVAVPRMSVFRLRADLPVPQARSVLGESGHVRARWCPVTSWTTRSGWCTCAICSGTTARSPTWRARRCCCPTACGSPARCRG</sequence>
<dbReference type="Proteomes" id="UP000252008">
    <property type="component" value="Unassembled WGS sequence"/>
</dbReference>
<reference evidence="4 5" key="1">
    <citation type="submission" date="2018-05" db="EMBL/GenBank/DDBJ databases">
        <authorList>
            <consortium name="IHU Genomes"/>
        </authorList>
    </citation>
    <scope>NUCLEOTIDE SEQUENCE [LARGE SCALE GENOMIC DNA]</scope>
    <source>
        <strain evidence="4 5">P7335</strain>
    </source>
</reference>
<dbReference type="RefSeq" id="WP_237160836.1">
    <property type="nucleotide sequence ID" value="NZ_MVID01000018.1"/>
</dbReference>
<dbReference type="AlphaFoldDB" id="A0A375YH91"/>
<gene>
    <name evidence="4" type="ORF">MPP7335_02152</name>
</gene>